<comment type="caution">
    <text evidence="1">The sequence shown here is derived from an EMBL/GenBank/DDBJ whole genome shotgun (WGS) entry which is preliminary data.</text>
</comment>
<sequence>MMRIALFLILPGISLLFTTALRGVRTPLSLPMETGKT</sequence>
<keyword evidence="2" id="KW-1185">Reference proteome</keyword>
<gene>
    <name evidence="1" type="ORF">HMPREF9303_0164</name>
</gene>
<dbReference type="AlphaFoldDB" id="F0HAQ0"/>
<dbReference type="EMBL" id="AEXO01000113">
    <property type="protein sequence ID" value="EGC85053.1"/>
    <property type="molecule type" value="Genomic_DNA"/>
</dbReference>
<proteinExistence type="predicted"/>
<evidence type="ECO:0000313" key="2">
    <source>
        <dbReference type="Proteomes" id="UP000003155"/>
    </source>
</evidence>
<dbReference type="Proteomes" id="UP000003155">
    <property type="component" value="Unassembled WGS sequence"/>
</dbReference>
<evidence type="ECO:0000313" key="1">
    <source>
        <dbReference type="EMBL" id="EGC85053.1"/>
    </source>
</evidence>
<reference evidence="1 2" key="1">
    <citation type="submission" date="2011-02" db="EMBL/GenBank/DDBJ databases">
        <authorList>
            <person name="Durkin A.S."/>
            <person name="Madupu R."/>
            <person name="Torralba M."/>
            <person name="Gillis M."/>
            <person name="Methe B."/>
            <person name="Sutton G."/>
            <person name="Nelson K.E."/>
        </authorList>
    </citation>
    <scope>NUCLEOTIDE SEQUENCE [LARGE SCALE GENOMIC DNA]</scope>
    <source>
        <strain evidence="1 2">CRIS 18C-A</strain>
    </source>
</reference>
<protein>
    <submittedName>
        <fullName evidence="1">Uncharacterized protein</fullName>
    </submittedName>
</protein>
<accession>F0HAQ0</accession>
<name>F0HAQ0_9BACT</name>
<organism evidence="1 2">
    <name type="scientific">Prevotella denticola CRIS 18C-A</name>
    <dbReference type="NCBI Taxonomy" id="944557"/>
    <lineage>
        <taxon>Bacteria</taxon>
        <taxon>Pseudomonadati</taxon>
        <taxon>Bacteroidota</taxon>
        <taxon>Bacteroidia</taxon>
        <taxon>Bacteroidales</taxon>
        <taxon>Prevotellaceae</taxon>
        <taxon>Prevotella</taxon>
    </lineage>
</organism>